<keyword evidence="3" id="KW-1185">Reference proteome</keyword>
<evidence type="ECO:0000313" key="3">
    <source>
        <dbReference type="Proteomes" id="UP000252558"/>
    </source>
</evidence>
<sequence length="185" mass="20211">MKRYLVVACILSFLTSCAVYHPQRGIFVSSSVQTVTLDLGQEIKQVELLPFSYPDHSSSTTQSEVASGGGVHVPVSHTYVFDEVDRQYLRESVIKSFEASGVAVVAESDTKMVVEFKRIGMMRESRYSKKSVLSLDAVASLVSRDGETVKEISVHGEANATIASSKNQAVRVFLEQLSGLFPKAS</sequence>
<dbReference type="OrthoDB" id="9803297at2"/>
<comment type="caution">
    <text evidence="2">The sequence shown here is derived from an EMBL/GenBank/DDBJ whole genome shotgun (WGS) entry which is preliminary data.</text>
</comment>
<dbReference type="Proteomes" id="UP000252558">
    <property type="component" value="Unassembled WGS sequence"/>
</dbReference>
<name>A0A368MXG5_9GAMM</name>
<organism evidence="2 3">
    <name type="scientific">Corallincola holothuriorum</name>
    <dbReference type="NCBI Taxonomy" id="2282215"/>
    <lineage>
        <taxon>Bacteria</taxon>
        <taxon>Pseudomonadati</taxon>
        <taxon>Pseudomonadota</taxon>
        <taxon>Gammaproteobacteria</taxon>
        <taxon>Alteromonadales</taxon>
        <taxon>Psychromonadaceae</taxon>
        <taxon>Corallincola</taxon>
    </lineage>
</organism>
<feature type="chain" id="PRO_5016562396" description="Lipoprotein" evidence="1">
    <location>
        <begin position="19"/>
        <end position="185"/>
    </location>
</feature>
<dbReference type="AlphaFoldDB" id="A0A368MXG5"/>
<keyword evidence="1" id="KW-0732">Signal</keyword>
<evidence type="ECO:0000313" key="2">
    <source>
        <dbReference type="EMBL" id="RCU42878.1"/>
    </source>
</evidence>
<dbReference type="PROSITE" id="PS51257">
    <property type="entry name" value="PROKAR_LIPOPROTEIN"/>
    <property type="match status" value="1"/>
</dbReference>
<feature type="signal peptide" evidence="1">
    <location>
        <begin position="1"/>
        <end position="18"/>
    </location>
</feature>
<proteinExistence type="predicted"/>
<reference evidence="2 3" key="1">
    <citation type="submission" date="2018-07" db="EMBL/GenBank/DDBJ databases">
        <title>Corallincola holothuriorum sp. nov., a new facultative anaerobe isolated from sea cucumber Apostichopus japonicus.</title>
        <authorList>
            <person name="Xia H."/>
        </authorList>
    </citation>
    <scope>NUCLEOTIDE SEQUENCE [LARGE SCALE GENOMIC DNA]</scope>
    <source>
        <strain evidence="2 3">C4</strain>
    </source>
</reference>
<evidence type="ECO:0008006" key="4">
    <source>
        <dbReference type="Google" id="ProtNLM"/>
    </source>
</evidence>
<dbReference type="EMBL" id="QPID01000021">
    <property type="protein sequence ID" value="RCU42878.1"/>
    <property type="molecule type" value="Genomic_DNA"/>
</dbReference>
<dbReference type="RefSeq" id="WP_114340067.1">
    <property type="nucleotide sequence ID" value="NZ_QPID01000021.1"/>
</dbReference>
<gene>
    <name evidence="2" type="ORF">DU002_19175</name>
</gene>
<accession>A0A368MXG5</accession>
<protein>
    <recommendedName>
        <fullName evidence="4">Lipoprotein</fullName>
    </recommendedName>
</protein>
<evidence type="ECO:0000256" key="1">
    <source>
        <dbReference type="SAM" id="SignalP"/>
    </source>
</evidence>